<dbReference type="EMBL" id="JADUNP010000003">
    <property type="protein sequence ID" value="MBH1651019.1"/>
    <property type="molecule type" value="Genomic_DNA"/>
</dbReference>
<name>A0A6B8J560_STEMA</name>
<feature type="domain" description="FecR protein" evidence="1">
    <location>
        <begin position="151"/>
        <end position="237"/>
    </location>
</feature>
<evidence type="ECO:0000313" key="3">
    <source>
        <dbReference type="EMBL" id="MBH1651019.1"/>
    </source>
</evidence>
<dbReference type="GO" id="GO:0016989">
    <property type="term" value="F:sigma factor antagonist activity"/>
    <property type="evidence" value="ECO:0007669"/>
    <property type="project" value="TreeGrafter"/>
</dbReference>
<dbReference type="InterPro" id="IPR032623">
    <property type="entry name" value="FecR_N"/>
</dbReference>
<proteinExistence type="predicted"/>
<accession>A0A6B8J560</accession>
<organism evidence="3 4">
    <name type="scientific">Stenotrophomonas maltophilia</name>
    <name type="common">Pseudomonas maltophilia</name>
    <name type="synonym">Xanthomonas maltophilia</name>
    <dbReference type="NCBI Taxonomy" id="40324"/>
    <lineage>
        <taxon>Bacteria</taxon>
        <taxon>Pseudomonadati</taxon>
        <taxon>Pseudomonadota</taxon>
        <taxon>Gammaproteobacteria</taxon>
        <taxon>Lysobacterales</taxon>
        <taxon>Lysobacteraceae</taxon>
        <taxon>Stenotrophomonas</taxon>
        <taxon>Stenotrophomonas maltophilia group</taxon>
    </lineage>
</organism>
<dbReference type="InterPro" id="IPR012373">
    <property type="entry name" value="Ferrdict_sens_TM"/>
</dbReference>
<sequence length="361" mass="39123">MPPGDGRTGGEVVSVAIEHPSALTRAAAHWHALQREGDLSPSQQRAFMQWLLVSPDHLREYMAISEVAGALADTLRGMPDDLDALLSVPAPTRNDVDNVVRLSPRPAVAARERAARPARGLPRIAVAAVLMMAVGVGTTVAWPRTGHYVAAHGTPRQITLSDSTVVRLDAESEISVRMTLLGRRVELERGQASFVVAKDRRPFAVHAAGLQVTDIGTTFDVSLLREQARIGVSEGRVHVRGDGGRGRMLADLGAGQAAQVDYRDQRVRIRDEDAASMTAWWSGRVIFRDEALRDVADRFNRRNALRLHVSDDAGALRLTGNLRADDVASLRAFLDQQPTLVTQADADGIHVRLRAGSPPAL</sequence>
<protein>
    <submittedName>
        <fullName evidence="3">FecR domain-containing protein</fullName>
    </submittedName>
</protein>
<dbReference type="PIRSF" id="PIRSF018266">
    <property type="entry name" value="FecR"/>
    <property type="match status" value="1"/>
</dbReference>
<gene>
    <name evidence="3" type="ORF">I5U67_02395</name>
</gene>
<dbReference type="AlphaFoldDB" id="A0A6B8J560"/>
<reference evidence="3" key="1">
    <citation type="submission" date="2020-11" db="EMBL/GenBank/DDBJ databases">
        <title>Enhanced detection system for hospital associated transmission using whole genome sequencing surveillance.</title>
        <authorList>
            <person name="Harrison L.H."/>
            <person name="Van Tyne D."/>
            <person name="Marsh J.W."/>
            <person name="Griffith M.P."/>
            <person name="Snyder D.J."/>
            <person name="Cooper V.S."/>
            <person name="Mustapha M."/>
        </authorList>
    </citation>
    <scope>NUCLEOTIDE SEQUENCE</scope>
    <source>
        <strain evidence="3">STEN00091</strain>
    </source>
</reference>
<dbReference type="PANTHER" id="PTHR30273:SF2">
    <property type="entry name" value="PROTEIN FECR"/>
    <property type="match status" value="1"/>
</dbReference>
<dbReference type="Gene3D" id="2.60.120.1440">
    <property type="match status" value="1"/>
</dbReference>
<dbReference type="PANTHER" id="PTHR30273">
    <property type="entry name" value="PERIPLASMIC SIGNAL SENSOR AND SIGMA FACTOR ACTIVATOR FECR-RELATED"/>
    <property type="match status" value="1"/>
</dbReference>
<comment type="caution">
    <text evidence="3">The sequence shown here is derived from an EMBL/GenBank/DDBJ whole genome shotgun (WGS) entry which is preliminary data.</text>
</comment>
<dbReference type="Pfam" id="PF16220">
    <property type="entry name" value="DUF4880"/>
    <property type="match status" value="1"/>
</dbReference>
<evidence type="ECO:0000259" key="1">
    <source>
        <dbReference type="Pfam" id="PF04773"/>
    </source>
</evidence>
<dbReference type="Pfam" id="PF04773">
    <property type="entry name" value="FecR"/>
    <property type="match status" value="1"/>
</dbReference>
<evidence type="ECO:0000313" key="4">
    <source>
        <dbReference type="Proteomes" id="UP000625930"/>
    </source>
</evidence>
<dbReference type="Proteomes" id="UP000625930">
    <property type="component" value="Unassembled WGS sequence"/>
</dbReference>
<dbReference type="InterPro" id="IPR006860">
    <property type="entry name" value="FecR"/>
</dbReference>
<feature type="domain" description="FecR N-terminal" evidence="2">
    <location>
        <begin position="25"/>
        <end position="64"/>
    </location>
</feature>
<evidence type="ECO:0000259" key="2">
    <source>
        <dbReference type="Pfam" id="PF16220"/>
    </source>
</evidence>